<reference evidence="2" key="1">
    <citation type="submission" date="2014-09" db="EMBL/GenBank/DDBJ databases">
        <authorList>
            <person name="Magalhaes I.L.F."/>
            <person name="Oliveira U."/>
            <person name="Santos F.R."/>
            <person name="Vidigal T.H.D.A."/>
            <person name="Brescovit A.D."/>
            <person name="Santos A.J."/>
        </authorList>
    </citation>
    <scope>NUCLEOTIDE SEQUENCE</scope>
    <source>
        <tissue evidence="2">Shoot tissue taken approximately 20 cm above the soil surface</tissue>
    </source>
</reference>
<name>A0A0A9GID1_ARUDO</name>
<evidence type="ECO:0000313" key="2">
    <source>
        <dbReference type="EMBL" id="JAE22291.1"/>
    </source>
</evidence>
<protein>
    <submittedName>
        <fullName evidence="2">Uncharacterized protein</fullName>
    </submittedName>
</protein>
<feature type="compositionally biased region" description="Polar residues" evidence="1">
    <location>
        <begin position="48"/>
        <end position="58"/>
    </location>
</feature>
<evidence type="ECO:0000256" key="1">
    <source>
        <dbReference type="SAM" id="MobiDB-lite"/>
    </source>
</evidence>
<dbReference type="EMBL" id="GBRH01175605">
    <property type="protein sequence ID" value="JAE22291.1"/>
    <property type="molecule type" value="Transcribed_RNA"/>
</dbReference>
<feature type="compositionally biased region" description="Polar residues" evidence="1">
    <location>
        <begin position="72"/>
        <end position="81"/>
    </location>
</feature>
<dbReference type="AlphaFoldDB" id="A0A0A9GID1"/>
<proteinExistence type="predicted"/>
<feature type="compositionally biased region" description="Polar residues" evidence="1">
    <location>
        <begin position="1"/>
        <end position="37"/>
    </location>
</feature>
<accession>A0A0A9GID1</accession>
<feature type="region of interest" description="Disordered" evidence="1">
    <location>
        <begin position="1"/>
        <end position="81"/>
    </location>
</feature>
<organism evidence="2">
    <name type="scientific">Arundo donax</name>
    <name type="common">Giant reed</name>
    <name type="synonym">Donax arundinaceus</name>
    <dbReference type="NCBI Taxonomy" id="35708"/>
    <lineage>
        <taxon>Eukaryota</taxon>
        <taxon>Viridiplantae</taxon>
        <taxon>Streptophyta</taxon>
        <taxon>Embryophyta</taxon>
        <taxon>Tracheophyta</taxon>
        <taxon>Spermatophyta</taxon>
        <taxon>Magnoliopsida</taxon>
        <taxon>Liliopsida</taxon>
        <taxon>Poales</taxon>
        <taxon>Poaceae</taxon>
        <taxon>PACMAD clade</taxon>
        <taxon>Arundinoideae</taxon>
        <taxon>Arundineae</taxon>
        <taxon>Arundo</taxon>
    </lineage>
</organism>
<sequence length="81" mass="8543">MTGETSLSPPAATLSRSPLNESQSASPQSAPNDSSACEWSASAEGADFSSSFTSTHSVGRSKEERRTMVPSRATSWTMKSE</sequence>
<reference evidence="2" key="2">
    <citation type="journal article" date="2015" name="Data Brief">
        <title>Shoot transcriptome of the giant reed, Arundo donax.</title>
        <authorList>
            <person name="Barrero R.A."/>
            <person name="Guerrero F.D."/>
            <person name="Moolhuijzen P."/>
            <person name="Goolsby J.A."/>
            <person name="Tidwell J."/>
            <person name="Bellgard S.E."/>
            <person name="Bellgard M.I."/>
        </authorList>
    </citation>
    <scope>NUCLEOTIDE SEQUENCE</scope>
    <source>
        <tissue evidence="2">Shoot tissue taken approximately 20 cm above the soil surface</tissue>
    </source>
</reference>